<comment type="caution">
    <text evidence="4">The sequence shown here is derived from an EMBL/GenBank/DDBJ whole genome shotgun (WGS) entry which is preliminary data.</text>
</comment>
<proteinExistence type="inferred from homology"/>
<organism evidence="4 5">
    <name type="scientific">Candidatus Enterocloster excrementigallinarum</name>
    <dbReference type="NCBI Taxonomy" id="2838558"/>
    <lineage>
        <taxon>Bacteria</taxon>
        <taxon>Bacillati</taxon>
        <taxon>Bacillota</taxon>
        <taxon>Clostridia</taxon>
        <taxon>Lachnospirales</taxon>
        <taxon>Lachnospiraceae</taxon>
        <taxon>Enterocloster</taxon>
    </lineage>
</organism>
<accession>A0A9D2TE10</accession>
<dbReference type="InterPro" id="IPR048332">
    <property type="entry name" value="GD_AH_C"/>
</dbReference>
<dbReference type="PANTHER" id="PTHR30536">
    <property type="entry name" value="ALTRONATE/GALACTARATE DEHYDRATASE"/>
    <property type="match status" value="1"/>
</dbReference>
<dbReference type="SMART" id="SM00858">
    <property type="entry name" value="SAF"/>
    <property type="match status" value="1"/>
</dbReference>
<dbReference type="GO" id="GO:0016829">
    <property type="term" value="F:lyase activity"/>
    <property type="evidence" value="ECO:0007669"/>
    <property type="project" value="UniProtKB-KW"/>
</dbReference>
<evidence type="ECO:0000259" key="3">
    <source>
        <dbReference type="SMART" id="SM00858"/>
    </source>
</evidence>
<dbReference type="InterPro" id="IPR044144">
    <property type="entry name" value="SAF_UxaA/GarD"/>
</dbReference>
<comment type="similarity">
    <text evidence="1">Belongs to the UxaA family.</text>
</comment>
<dbReference type="PANTHER" id="PTHR30536:SF5">
    <property type="entry name" value="ALTRONATE DEHYDRATASE"/>
    <property type="match status" value="1"/>
</dbReference>
<reference evidence="4" key="1">
    <citation type="journal article" date="2021" name="PeerJ">
        <title>Extensive microbial diversity within the chicken gut microbiome revealed by metagenomics and culture.</title>
        <authorList>
            <person name="Gilroy R."/>
            <person name="Ravi A."/>
            <person name="Getino M."/>
            <person name="Pursley I."/>
            <person name="Horton D.L."/>
            <person name="Alikhan N.F."/>
            <person name="Baker D."/>
            <person name="Gharbi K."/>
            <person name="Hall N."/>
            <person name="Watson M."/>
            <person name="Adriaenssens E.M."/>
            <person name="Foster-Nyarko E."/>
            <person name="Jarju S."/>
            <person name="Secka A."/>
            <person name="Antonio M."/>
            <person name="Oren A."/>
            <person name="Chaudhuri R.R."/>
            <person name="La Ragione R."/>
            <person name="Hildebrand F."/>
            <person name="Pallen M.J."/>
        </authorList>
    </citation>
    <scope>NUCLEOTIDE SEQUENCE</scope>
    <source>
        <strain evidence="4">CHK198-12963</strain>
    </source>
</reference>
<name>A0A9D2TE10_9FIRM</name>
<protein>
    <submittedName>
        <fullName evidence="4">Altronate dehydratase family protein</fullName>
    </submittedName>
</protein>
<dbReference type="CDD" id="cd11613">
    <property type="entry name" value="SAF_AH_GD"/>
    <property type="match status" value="1"/>
</dbReference>
<gene>
    <name evidence="4" type="ORF">H9931_00960</name>
</gene>
<dbReference type="Pfam" id="PF08666">
    <property type="entry name" value="SAF"/>
    <property type="match status" value="1"/>
</dbReference>
<dbReference type="InterPro" id="IPR013974">
    <property type="entry name" value="SAF"/>
</dbReference>
<evidence type="ECO:0000256" key="1">
    <source>
        <dbReference type="ARBA" id="ARBA00010986"/>
    </source>
</evidence>
<evidence type="ECO:0000256" key="2">
    <source>
        <dbReference type="ARBA" id="ARBA00023239"/>
    </source>
</evidence>
<dbReference type="GO" id="GO:0019698">
    <property type="term" value="P:D-galacturonate catabolic process"/>
    <property type="evidence" value="ECO:0007669"/>
    <property type="project" value="TreeGrafter"/>
</dbReference>
<evidence type="ECO:0000313" key="5">
    <source>
        <dbReference type="Proteomes" id="UP000823863"/>
    </source>
</evidence>
<feature type="domain" description="SAF" evidence="3">
    <location>
        <begin position="11"/>
        <end position="83"/>
    </location>
</feature>
<reference evidence="4" key="2">
    <citation type="submission" date="2021-04" db="EMBL/GenBank/DDBJ databases">
        <authorList>
            <person name="Gilroy R."/>
        </authorList>
    </citation>
    <scope>NUCLEOTIDE SEQUENCE</scope>
    <source>
        <strain evidence="4">CHK198-12963</strain>
    </source>
</reference>
<dbReference type="EMBL" id="DWWB01000003">
    <property type="protein sequence ID" value="HJC65278.1"/>
    <property type="molecule type" value="Genomic_DNA"/>
</dbReference>
<dbReference type="InterPro" id="IPR052172">
    <property type="entry name" value="UxaA_altronate/galactarate_dh"/>
</dbReference>
<dbReference type="InterPro" id="IPR007392">
    <property type="entry name" value="GD_AH_second"/>
</dbReference>
<dbReference type="Pfam" id="PF20629">
    <property type="entry name" value="GD_AH_C"/>
    <property type="match status" value="1"/>
</dbReference>
<dbReference type="Pfam" id="PF04295">
    <property type="entry name" value="GD_AH_second"/>
    <property type="match status" value="1"/>
</dbReference>
<dbReference type="Proteomes" id="UP000823863">
    <property type="component" value="Unassembled WGS sequence"/>
</dbReference>
<sequence length="500" mass="54150">MRRLLQIRPEDTVAVALGPIEKGEELEYAPGKMVRVKEDIRQGHKVALKPISEGDDVIKYGCSIGRAICDIEMGEWVHTHNMKSRLTEHVNYVYKPDVKPLEPQTPETFPGYLREDGRVGIRNELWIIPGVGCVDDLCLRLAAQNQHLVKQYGLDGLYAFTHPFGCSQLGEDNEMTRQLLASLANHPNAGGVLVVSLGCENNIPSEFREAVIRTAGKSFNSSRVKFMVCQEVDDEIAEGGKLLEKLAEYASGFKRQPVPVTELVVGMKCGGSDGLSGVTANPVLGEAGDLLVAKGGSTMITEVPEMFGAEAMLLPRCVNRSVFERAAQMLNNYKDYFVRNGQPVYGNPAPGNYEGGISSLEDKSCGCVQKGGKAPIVDVIPYAGQIQKKGLTLLAGPGSDLVSATNLAAAGAHMVIFTTGRGTPYSTAVPTIKVSTNTPLYEKKTEWMDFNAGVVAEETSISEAAEDLYQLILKTAAGEQTKGEKMGYRRISIFKNGVTV</sequence>
<dbReference type="AlphaFoldDB" id="A0A9D2TE10"/>
<keyword evidence="2" id="KW-0456">Lyase</keyword>
<evidence type="ECO:0000313" key="4">
    <source>
        <dbReference type="EMBL" id="HJC65278.1"/>
    </source>
</evidence>
<dbReference type="Gene3D" id="2.30.130.110">
    <property type="match status" value="1"/>
</dbReference>